<evidence type="ECO:0000313" key="1">
    <source>
        <dbReference type="EMBL" id="URZ11327.1"/>
    </source>
</evidence>
<evidence type="ECO:0000313" key="2">
    <source>
        <dbReference type="Proteomes" id="UP000190951"/>
    </source>
</evidence>
<protein>
    <submittedName>
        <fullName evidence="1">Uncharacterized protein</fullName>
    </submittedName>
</protein>
<dbReference type="SUPFAM" id="SSF142795">
    <property type="entry name" value="CAC2185-like"/>
    <property type="match status" value="1"/>
</dbReference>
<keyword evidence="2" id="KW-1185">Reference proteome</keyword>
<organism evidence="1 2">
    <name type="scientific">Clostridium felsineum</name>
    <dbReference type="NCBI Taxonomy" id="36839"/>
    <lineage>
        <taxon>Bacteria</taxon>
        <taxon>Bacillati</taxon>
        <taxon>Bacillota</taxon>
        <taxon>Clostridia</taxon>
        <taxon>Eubacteriales</taxon>
        <taxon>Clostridiaceae</taxon>
        <taxon>Clostridium</taxon>
    </lineage>
</organism>
<sequence>MVITNDNEKLIKRFDNLPYKNKVCFHPRPLKHKSIAFIPRYIWQCTNNPKEYSNCDLNGYVRWIDEFLKSCNLLKMLCGEDDFICEK</sequence>
<dbReference type="EMBL" id="CP096983">
    <property type="protein sequence ID" value="URZ11327.1"/>
    <property type="molecule type" value="Genomic_DNA"/>
</dbReference>
<reference evidence="1 2" key="1">
    <citation type="submission" date="2022-04" db="EMBL/GenBank/DDBJ databases">
        <title>Genome sequence of C. roseum typestrain.</title>
        <authorList>
            <person name="Poehlein A."/>
            <person name="Schoch T."/>
            <person name="Duerre P."/>
            <person name="Daniel R."/>
        </authorList>
    </citation>
    <scope>NUCLEOTIDE SEQUENCE [LARGE SCALE GENOMIC DNA]</scope>
    <source>
        <strain evidence="1 2">DSM 7320</strain>
    </source>
</reference>
<accession>A0A1S8L9K9</accession>
<gene>
    <name evidence="1" type="ORF">CROST_020440</name>
</gene>
<dbReference type="Proteomes" id="UP000190951">
    <property type="component" value="Chromosome"/>
</dbReference>
<dbReference type="Pfam" id="PF08942">
    <property type="entry name" value="DUF1919"/>
    <property type="match status" value="1"/>
</dbReference>
<dbReference type="InterPro" id="IPR015037">
    <property type="entry name" value="DUF1919"/>
</dbReference>
<dbReference type="InterPro" id="IPR037226">
    <property type="entry name" value="CAC2185-like_sf"/>
</dbReference>
<name>A0A1S8L9K9_9CLOT</name>
<dbReference type="STRING" id="84029.CROST_16250"/>
<proteinExistence type="predicted"/>
<dbReference type="KEGG" id="crw:CROST_020440"/>
<dbReference type="AlphaFoldDB" id="A0A1S8L9K9"/>